<evidence type="ECO:0000313" key="2">
    <source>
        <dbReference type="EMBL" id="MFC5985398.1"/>
    </source>
</evidence>
<dbReference type="PROSITE" id="PS51257">
    <property type="entry name" value="PROKAR_LIPOPROTEIN"/>
    <property type="match status" value="1"/>
</dbReference>
<protein>
    <submittedName>
        <fullName evidence="2">DUF4362 domain-containing protein</fullName>
    </submittedName>
</protein>
<dbReference type="EMBL" id="JBHSQV010000025">
    <property type="protein sequence ID" value="MFC5985398.1"/>
    <property type="molecule type" value="Genomic_DNA"/>
</dbReference>
<dbReference type="Proteomes" id="UP001596250">
    <property type="component" value="Unassembled WGS sequence"/>
</dbReference>
<sequence length="163" mass="18565">MKKIYIALMVSGFIMSGCAGTEQSEDISMNVGSTIQSAGMMSGEMQNNSVHSSIEDNDKVFWNLKEVHNVQRIDTFIEHVNQKVTDAIKVETTSKEGEAVIKELVFDGEALLLTSYGETKSYERIYTEERYSEHYKGVFVEYWVEGPEEENKELILQIHPDLQ</sequence>
<evidence type="ECO:0000313" key="3">
    <source>
        <dbReference type="Proteomes" id="UP001596250"/>
    </source>
</evidence>
<name>A0ABW1IK11_9BACL</name>
<feature type="signal peptide" evidence="1">
    <location>
        <begin position="1"/>
        <end position="19"/>
    </location>
</feature>
<comment type="caution">
    <text evidence="2">The sequence shown here is derived from an EMBL/GenBank/DDBJ whole genome shotgun (WGS) entry which is preliminary data.</text>
</comment>
<feature type="chain" id="PRO_5046714230" evidence="1">
    <location>
        <begin position="20"/>
        <end position="163"/>
    </location>
</feature>
<dbReference type="Pfam" id="PF14275">
    <property type="entry name" value="DUF4362"/>
    <property type="match status" value="1"/>
</dbReference>
<keyword evidence="1" id="KW-0732">Signal</keyword>
<dbReference type="RefSeq" id="WP_379892194.1">
    <property type="nucleotide sequence ID" value="NZ_CBCSCT010000028.1"/>
</dbReference>
<evidence type="ECO:0000256" key="1">
    <source>
        <dbReference type="SAM" id="SignalP"/>
    </source>
</evidence>
<keyword evidence="3" id="KW-1185">Reference proteome</keyword>
<gene>
    <name evidence="2" type="ORF">ACFPXP_02955</name>
</gene>
<proteinExistence type="predicted"/>
<dbReference type="InterPro" id="IPR025372">
    <property type="entry name" value="DUF4362"/>
</dbReference>
<reference evidence="3" key="1">
    <citation type="journal article" date="2019" name="Int. J. Syst. Evol. Microbiol.">
        <title>The Global Catalogue of Microorganisms (GCM) 10K type strain sequencing project: providing services to taxonomists for standard genome sequencing and annotation.</title>
        <authorList>
            <consortium name="The Broad Institute Genomics Platform"/>
            <consortium name="The Broad Institute Genome Sequencing Center for Infectious Disease"/>
            <person name="Wu L."/>
            <person name="Ma J."/>
        </authorList>
    </citation>
    <scope>NUCLEOTIDE SEQUENCE [LARGE SCALE GENOMIC DNA]</scope>
    <source>
        <strain evidence="3">CCM 8749</strain>
    </source>
</reference>
<organism evidence="2 3">
    <name type="scientific">Marinicrinis lubricantis</name>
    <dbReference type="NCBI Taxonomy" id="2086470"/>
    <lineage>
        <taxon>Bacteria</taxon>
        <taxon>Bacillati</taxon>
        <taxon>Bacillota</taxon>
        <taxon>Bacilli</taxon>
        <taxon>Bacillales</taxon>
        <taxon>Paenibacillaceae</taxon>
    </lineage>
</organism>
<accession>A0ABW1IK11</accession>